<protein>
    <submittedName>
        <fullName evidence="8">Pyridoxal-dependent decarboxylase</fullName>
    </submittedName>
</protein>
<dbReference type="PRINTS" id="PR00800">
    <property type="entry name" value="YHDCRBOXLASE"/>
</dbReference>
<evidence type="ECO:0000313" key="8">
    <source>
        <dbReference type="EMBL" id="RXJ73923.1"/>
    </source>
</evidence>
<dbReference type="EMBL" id="PEIB01000005">
    <property type="protein sequence ID" value="RXJ73923.1"/>
    <property type="molecule type" value="Genomic_DNA"/>
</dbReference>
<comment type="cofactor">
    <cofactor evidence="1 6 7">
        <name>pyridoxal 5'-phosphate</name>
        <dbReference type="ChEBI" id="CHEBI:597326"/>
    </cofactor>
</comment>
<dbReference type="SUPFAM" id="SSF53383">
    <property type="entry name" value="PLP-dependent transferases"/>
    <property type="match status" value="1"/>
</dbReference>
<dbReference type="RefSeq" id="WP_129121597.1">
    <property type="nucleotide sequence ID" value="NZ_PEIB01000005.1"/>
</dbReference>
<dbReference type="GO" id="GO:0030170">
    <property type="term" value="F:pyridoxal phosphate binding"/>
    <property type="evidence" value="ECO:0007669"/>
    <property type="project" value="InterPro"/>
</dbReference>
<proteinExistence type="inferred from homology"/>
<feature type="modified residue" description="N6-(pyridoxal phosphate)lysine" evidence="6">
    <location>
        <position position="329"/>
    </location>
</feature>
<sequence>MTELSENAVFRQEEKISIPAEFNNNNYILNYKNLSSYEASSIQALRHVCDTFSQNKKVFNGKLAHMLSDSIQSVDLEKPLFNMKHALEEVSYLYLNNAVYFQNPKYVAHLNCPIAYPSVVAEQILTAINSSLDTYDQSGAGTLIEQKLIDWTAEKIGFDENADGVFTSGGSQSNLMALLLARDNYSATHLGHSIRERGITEQCQRFKVFASSVSHFSVQKSAAILGLGYEAVISIPVDDKFKMDIDALNQAIDETLKAGDIPICVVGTAGTTDFGSVDPLNEISAVCKQHKMWFHADAAYGCGLLVSPKHKAKLAGISKADSVTVDYHKSFLQPVSSSAFFVEDKRHLSLLTHHSDYLNPLQNDTEKTPNLVDKSLQTTRRFDALKLWLTLRVMGADKIGHIFDTVIDLASKVHKQLSNDEEFEVIHSPEISTVVFRYVNEKYSDEQLNKLNYSIKEQCFSVGNCAVARTKYKGVQYLKFTLLNPDTKFEDILEILSEIKSHAYLIRSYDKYTD</sequence>
<evidence type="ECO:0000256" key="1">
    <source>
        <dbReference type="ARBA" id="ARBA00001933"/>
    </source>
</evidence>
<dbReference type="PANTHER" id="PTHR45677:SF8">
    <property type="entry name" value="CYSTEINE SULFINIC ACID DECARBOXYLASE"/>
    <property type="match status" value="1"/>
</dbReference>
<dbReference type="Gene3D" id="3.90.1150.10">
    <property type="entry name" value="Aspartate Aminotransferase, domain 1"/>
    <property type="match status" value="1"/>
</dbReference>
<dbReference type="GO" id="GO:0019752">
    <property type="term" value="P:carboxylic acid metabolic process"/>
    <property type="evidence" value="ECO:0007669"/>
    <property type="project" value="InterPro"/>
</dbReference>
<keyword evidence="3" id="KW-0210">Decarboxylase</keyword>
<reference evidence="8 9" key="1">
    <citation type="submission" date="2017-10" db="EMBL/GenBank/DDBJ databases">
        <title>Nyctiphanis sp. nov., isolated from the stomach of the euphausiid Nyctiphanes simplex (Hansen, 1911) in the Gulf of California.</title>
        <authorList>
            <person name="Gomez-Gil B."/>
            <person name="Aguilar-Mendez M."/>
            <person name="Lopez-Cortes A."/>
            <person name="Gomez-Gutierrez J."/>
            <person name="Roque A."/>
            <person name="Lang E."/>
            <person name="Gonzalez-Castillo A."/>
        </authorList>
    </citation>
    <scope>NUCLEOTIDE SEQUENCE [LARGE SCALE GENOMIC DNA]</scope>
    <source>
        <strain evidence="8 9">CAIM 600</strain>
    </source>
</reference>
<dbReference type="Gene3D" id="1.20.1650.10">
    <property type="entry name" value="PLP-dependent transferases"/>
    <property type="match status" value="1"/>
</dbReference>
<evidence type="ECO:0000256" key="2">
    <source>
        <dbReference type="ARBA" id="ARBA00009533"/>
    </source>
</evidence>
<dbReference type="InterPro" id="IPR015424">
    <property type="entry name" value="PyrdxlP-dep_Trfase"/>
</dbReference>
<evidence type="ECO:0000256" key="6">
    <source>
        <dbReference type="PIRSR" id="PIRSR602129-50"/>
    </source>
</evidence>
<keyword evidence="9" id="KW-1185">Reference proteome</keyword>
<dbReference type="GO" id="GO:0016831">
    <property type="term" value="F:carboxy-lyase activity"/>
    <property type="evidence" value="ECO:0007669"/>
    <property type="project" value="UniProtKB-KW"/>
</dbReference>
<dbReference type="InterPro" id="IPR015422">
    <property type="entry name" value="PyrdxlP-dep_Trfase_small"/>
</dbReference>
<organism evidence="8 9">
    <name type="scientific">Veronia nyctiphanis</name>
    <dbReference type="NCBI Taxonomy" id="1278244"/>
    <lineage>
        <taxon>Bacteria</taxon>
        <taxon>Pseudomonadati</taxon>
        <taxon>Pseudomonadota</taxon>
        <taxon>Gammaproteobacteria</taxon>
        <taxon>Vibrionales</taxon>
        <taxon>Vibrionaceae</taxon>
        <taxon>Veronia</taxon>
    </lineage>
</organism>
<comment type="caution">
    <text evidence="8">The sequence shown here is derived from an EMBL/GenBank/DDBJ whole genome shotgun (WGS) entry which is preliminary data.</text>
</comment>
<dbReference type="CDD" id="cd06450">
    <property type="entry name" value="DOPA_deC_like"/>
    <property type="match status" value="1"/>
</dbReference>
<keyword evidence="5 7" id="KW-0456">Lyase</keyword>
<dbReference type="Gene3D" id="3.40.640.10">
    <property type="entry name" value="Type I PLP-dependent aspartate aminotransferase-like (Major domain)"/>
    <property type="match status" value="1"/>
</dbReference>
<dbReference type="InterPro" id="IPR010977">
    <property type="entry name" value="Aromatic_deC"/>
</dbReference>
<dbReference type="GO" id="GO:0006520">
    <property type="term" value="P:amino acid metabolic process"/>
    <property type="evidence" value="ECO:0007669"/>
    <property type="project" value="InterPro"/>
</dbReference>
<dbReference type="InterPro" id="IPR002129">
    <property type="entry name" value="PyrdxlP-dep_de-COase"/>
</dbReference>
<dbReference type="Pfam" id="PF00282">
    <property type="entry name" value="Pyridoxal_deC"/>
    <property type="match status" value="1"/>
</dbReference>
<gene>
    <name evidence="8" type="ORF">CS022_06460</name>
</gene>
<evidence type="ECO:0000256" key="3">
    <source>
        <dbReference type="ARBA" id="ARBA00022793"/>
    </source>
</evidence>
<comment type="similarity">
    <text evidence="2 7">Belongs to the group II decarboxylase family.</text>
</comment>
<dbReference type="PANTHER" id="PTHR45677">
    <property type="entry name" value="GLUTAMATE DECARBOXYLASE-RELATED"/>
    <property type="match status" value="1"/>
</dbReference>
<dbReference type="AlphaFoldDB" id="A0A4Q0YT91"/>
<evidence type="ECO:0000256" key="7">
    <source>
        <dbReference type="RuleBase" id="RU000382"/>
    </source>
</evidence>
<dbReference type="OrthoDB" id="9803665at2"/>
<dbReference type="InterPro" id="IPR015421">
    <property type="entry name" value="PyrdxlP-dep_Trfase_major"/>
</dbReference>
<evidence type="ECO:0000256" key="5">
    <source>
        <dbReference type="ARBA" id="ARBA00023239"/>
    </source>
</evidence>
<dbReference type="GO" id="GO:0005737">
    <property type="term" value="C:cytoplasm"/>
    <property type="evidence" value="ECO:0007669"/>
    <property type="project" value="TreeGrafter"/>
</dbReference>
<dbReference type="Proteomes" id="UP000290287">
    <property type="component" value="Unassembled WGS sequence"/>
</dbReference>
<name>A0A4Q0YT91_9GAMM</name>
<evidence type="ECO:0000313" key="9">
    <source>
        <dbReference type="Proteomes" id="UP000290287"/>
    </source>
</evidence>
<keyword evidence="4 6" id="KW-0663">Pyridoxal phosphate</keyword>
<accession>A0A4Q0YT91</accession>
<evidence type="ECO:0000256" key="4">
    <source>
        <dbReference type="ARBA" id="ARBA00022898"/>
    </source>
</evidence>